<dbReference type="InterPro" id="IPR050331">
    <property type="entry name" value="Zinc_finger"/>
</dbReference>
<dbReference type="GO" id="GO:0003677">
    <property type="term" value="F:DNA binding"/>
    <property type="evidence" value="ECO:0007669"/>
    <property type="project" value="UniProtKB-KW"/>
</dbReference>
<comment type="subcellular location">
    <subcellularLocation>
        <location evidence="1">Nucleus</location>
    </subcellularLocation>
</comment>
<evidence type="ECO:0000256" key="3">
    <source>
        <dbReference type="ARBA" id="ARBA00022737"/>
    </source>
</evidence>
<dbReference type="InterPro" id="IPR046341">
    <property type="entry name" value="SET_dom_sf"/>
</dbReference>
<evidence type="ECO:0000256" key="8">
    <source>
        <dbReference type="ARBA" id="ARBA00023163"/>
    </source>
</evidence>
<dbReference type="GO" id="GO:0008757">
    <property type="term" value="F:S-adenosylmethionine-dependent methyltransferase activity"/>
    <property type="evidence" value="ECO:0007669"/>
    <property type="project" value="UniProtKB-ARBA"/>
</dbReference>
<name>A0AAW1L9S7_POPJA</name>
<dbReference type="InterPro" id="IPR036236">
    <property type="entry name" value="Znf_C2H2_sf"/>
</dbReference>
<dbReference type="CDD" id="cd10534">
    <property type="entry name" value="PR-SET_PRDM-like"/>
    <property type="match status" value="2"/>
</dbReference>
<proteinExistence type="predicted"/>
<dbReference type="SMART" id="SM00355">
    <property type="entry name" value="ZnF_C2H2"/>
    <property type="match status" value="6"/>
</dbReference>
<evidence type="ECO:0000313" key="13">
    <source>
        <dbReference type="EMBL" id="KAK9730693.1"/>
    </source>
</evidence>
<dbReference type="Gene3D" id="2.170.270.10">
    <property type="entry name" value="SET domain"/>
    <property type="match status" value="2"/>
</dbReference>
<dbReference type="Proteomes" id="UP001458880">
    <property type="component" value="Unassembled WGS sequence"/>
</dbReference>
<evidence type="ECO:0000256" key="4">
    <source>
        <dbReference type="ARBA" id="ARBA00022771"/>
    </source>
</evidence>
<feature type="domain" description="C2H2-type" evidence="11">
    <location>
        <begin position="505"/>
        <end position="529"/>
    </location>
</feature>
<feature type="domain" description="SET" evidence="12">
    <location>
        <begin position="108"/>
        <end position="221"/>
    </location>
</feature>
<evidence type="ECO:0000259" key="11">
    <source>
        <dbReference type="PROSITE" id="PS50157"/>
    </source>
</evidence>
<keyword evidence="2" id="KW-0479">Metal-binding</keyword>
<evidence type="ECO:0000256" key="7">
    <source>
        <dbReference type="ARBA" id="ARBA00023125"/>
    </source>
</evidence>
<dbReference type="PROSITE" id="PS00028">
    <property type="entry name" value="ZINC_FINGER_C2H2_1"/>
    <property type="match status" value="3"/>
</dbReference>
<evidence type="ECO:0000256" key="2">
    <source>
        <dbReference type="ARBA" id="ARBA00022723"/>
    </source>
</evidence>
<keyword evidence="9" id="KW-0539">Nucleus</keyword>
<dbReference type="PROSITE" id="PS50280">
    <property type="entry name" value="SET"/>
    <property type="match status" value="2"/>
</dbReference>
<gene>
    <name evidence="13" type="ORF">QE152_g14329</name>
</gene>
<comment type="caution">
    <text evidence="13">The sequence shown here is derived from an EMBL/GenBank/DDBJ whole genome shotgun (WGS) entry which is preliminary data.</text>
</comment>
<dbReference type="GO" id="GO:0008276">
    <property type="term" value="F:protein methyltransferase activity"/>
    <property type="evidence" value="ECO:0007669"/>
    <property type="project" value="UniProtKB-ARBA"/>
</dbReference>
<protein>
    <submittedName>
        <fullName evidence="13">Uncharacterized protein</fullName>
    </submittedName>
</protein>
<evidence type="ECO:0000256" key="1">
    <source>
        <dbReference type="ARBA" id="ARBA00004123"/>
    </source>
</evidence>
<keyword evidence="6" id="KW-0805">Transcription regulation</keyword>
<dbReference type="SUPFAM" id="SSF57667">
    <property type="entry name" value="beta-beta-alpha zinc fingers"/>
    <property type="match status" value="1"/>
</dbReference>
<evidence type="ECO:0000256" key="9">
    <source>
        <dbReference type="ARBA" id="ARBA00023242"/>
    </source>
</evidence>
<dbReference type="InterPro" id="IPR001214">
    <property type="entry name" value="SET_dom"/>
</dbReference>
<dbReference type="PANTHER" id="PTHR16515">
    <property type="entry name" value="PR DOMAIN ZINC FINGER PROTEIN"/>
    <property type="match status" value="1"/>
</dbReference>
<evidence type="ECO:0000313" key="14">
    <source>
        <dbReference type="Proteomes" id="UP001458880"/>
    </source>
</evidence>
<dbReference type="AlphaFoldDB" id="A0AAW1L9S7"/>
<dbReference type="PANTHER" id="PTHR16515:SF49">
    <property type="entry name" value="GASTRULA ZINC FINGER PROTEIN XLCGF49.1-LIKE-RELATED"/>
    <property type="match status" value="1"/>
</dbReference>
<feature type="domain" description="C2H2-type" evidence="11">
    <location>
        <begin position="586"/>
        <end position="613"/>
    </location>
</feature>
<keyword evidence="7" id="KW-0238">DNA-binding</keyword>
<dbReference type="GO" id="GO:0008270">
    <property type="term" value="F:zinc ion binding"/>
    <property type="evidence" value="ECO:0007669"/>
    <property type="project" value="UniProtKB-KW"/>
</dbReference>
<keyword evidence="4 10" id="KW-0863">Zinc-finger</keyword>
<keyword evidence="5" id="KW-0862">Zinc</keyword>
<evidence type="ECO:0000256" key="5">
    <source>
        <dbReference type="ARBA" id="ARBA00022833"/>
    </source>
</evidence>
<feature type="domain" description="C2H2-type" evidence="11">
    <location>
        <begin position="554"/>
        <end position="576"/>
    </location>
</feature>
<keyword evidence="3" id="KW-0677">Repeat</keyword>
<keyword evidence="14" id="KW-1185">Reference proteome</keyword>
<reference evidence="13 14" key="1">
    <citation type="journal article" date="2024" name="BMC Genomics">
        <title>De novo assembly and annotation of Popillia japonica's genome with initial clues to its potential as an invasive pest.</title>
        <authorList>
            <person name="Cucini C."/>
            <person name="Boschi S."/>
            <person name="Funari R."/>
            <person name="Cardaioli E."/>
            <person name="Iannotti N."/>
            <person name="Marturano G."/>
            <person name="Paoli F."/>
            <person name="Bruttini M."/>
            <person name="Carapelli A."/>
            <person name="Frati F."/>
            <person name="Nardi F."/>
        </authorList>
    </citation>
    <scope>NUCLEOTIDE SEQUENCE [LARGE SCALE GENOMIC DNA]</scope>
    <source>
        <strain evidence="13">DMR45628</strain>
    </source>
</reference>
<dbReference type="GO" id="GO:0010468">
    <property type="term" value="P:regulation of gene expression"/>
    <property type="evidence" value="ECO:0007669"/>
    <property type="project" value="TreeGrafter"/>
</dbReference>
<dbReference type="PROSITE" id="PS50157">
    <property type="entry name" value="ZINC_FINGER_C2H2_2"/>
    <property type="match status" value="3"/>
</dbReference>
<dbReference type="GO" id="GO:0008170">
    <property type="term" value="F:N-methyltransferase activity"/>
    <property type="evidence" value="ECO:0007669"/>
    <property type="project" value="UniProtKB-ARBA"/>
</dbReference>
<dbReference type="Gene3D" id="3.30.160.60">
    <property type="entry name" value="Classic Zinc Finger"/>
    <property type="match status" value="1"/>
</dbReference>
<dbReference type="Pfam" id="PF21549">
    <property type="entry name" value="PRDM2_PR"/>
    <property type="match status" value="2"/>
</dbReference>
<evidence type="ECO:0000256" key="10">
    <source>
        <dbReference type="PROSITE-ProRule" id="PRU00042"/>
    </source>
</evidence>
<accession>A0AAW1L9S7</accession>
<evidence type="ECO:0000259" key="12">
    <source>
        <dbReference type="PROSITE" id="PS50280"/>
    </source>
</evidence>
<dbReference type="InterPro" id="IPR013087">
    <property type="entry name" value="Znf_C2H2_type"/>
</dbReference>
<organism evidence="13 14">
    <name type="scientific">Popillia japonica</name>
    <name type="common">Japanese beetle</name>
    <dbReference type="NCBI Taxonomy" id="7064"/>
    <lineage>
        <taxon>Eukaryota</taxon>
        <taxon>Metazoa</taxon>
        <taxon>Ecdysozoa</taxon>
        <taxon>Arthropoda</taxon>
        <taxon>Hexapoda</taxon>
        <taxon>Insecta</taxon>
        <taxon>Pterygota</taxon>
        <taxon>Neoptera</taxon>
        <taxon>Endopterygota</taxon>
        <taxon>Coleoptera</taxon>
        <taxon>Polyphaga</taxon>
        <taxon>Scarabaeiformia</taxon>
        <taxon>Scarabaeidae</taxon>
        <taxon>Rutelinae</taxon>
        <taxon>Popillia</taxon>
    </lineage>
</organism>
<evidence type="ECO:0000256" key="6">
    <source>
        <dbReference type="ARBA" id="ARBA00023015"/>
    </source>
</evidence>
<keyword evidence="8" id="KW-0804">Transcription</keyword>
<dbReference type="GO" id="GO:0005634">
    <property type="term" value="C:nucleus"/>
    <property type="evidence" value="ECO:0007669"/>
    <property type="project" value="UniProtKB-SubCell"/>
</dbReference>
<feature type="domain" description="SET" evidence="12">
    <location>
        <begin position="322"/>
        <end position="435"/>
    </location>
</feature>
<dbReference type="EMBL" id="JASPKY010000143">
    <property type="protein sequence ID" value="KAK9730693.1"/>
    <property type="molecule type" value="Genomic_DNA"/>
</dbReference>
<sequence length="680" mass="78672">MDYLGGFEYVGIKEEETELIFESDHILGTQSLKSLVEFSSREDEAAEDVKPILEIKEEPNDEFIDDSVKVEEACVTDTQLESSDQALSQEIESALYCHQYTMIERGTPDRAFKTLPSKLLRLELGENRGVFAKRLIPIGVTFGPFEGLKDIKIDNGRYYFTVRNRQIVPTESYENSNWLQFIGYDSTFETTNLVMIQSGGQLFYRTRVAIDRGERLLVQVADYTENMVYFDPIDIGIIGGVHPCVMCCLGFRLKIHLEMHLKKCLYSGISMFNEAPPQETEPVYLNKSALYCYQCMESYLDFCPKCPMLTYILDTMIKRGTPDRAFKTLPSKLLRLELGENGGVFAKRLIPIGVTFGPFEGLKDIKILNGRYYFPVRNRQIIPTESYENSNWLQFIGYDSTFVTTNLVMIKSGGELFYRTRVAINEGERLLIQVADYTENMVYFDPISIGIIGGVHPCLMCCLGFRLRIYLQMHLKKCPYPGISMFNILEENSRIELSPPDVHSYKCRICSRKFNDLINFKQHSNRAHSIMDDKQLNQCFFTEVSNNTSDLTSMRCDVCKETFTNKQLLSQHIQMHIDSIIPSERLRCAECRKMFTKKKQYKTHMLLHKLVKKKKAPQLKRLKSFPKKKELDRHPVEPSKKKKPAKVLYKCNYCDFQSTKKCIDFVQHMLHKYDKADTTT</sequence>